<protein>
    <submittedName>
        <fullName evidence="1">Uncharacterized protein</fullName>
    </submittedName>
</protein>
<evidence type="ECO:0000313" key="1">
    <source>
        <dbReference type="EMBL" id="MCX2696362.1"/>
    </source>
</evidence>
<evidence type="ECO:0000313" key="2">
    <source>
        <dbReference type="Proteomes" id="UP001301216"/>
    </source>
</evidence>
<dbReference type="RefSeq" id="WP_265983663.1">
    <property type="nucleotide sequence ID" value="NZ_JAPHAV010000001.1"/>
</dbReference>
<dbReference type="EMBL" id="JAPHAV010000001">
    <property type="protein sequence ID" value="MCX2696362.1"/>
    <property type="molecule type" value="Genomic_DNA"/>
</dbReference>
<name>A0ABT3QL98_9HYPH</name>
<gene>
    <name evidence="1" type="ORF">OPR82_06170</name>
</gene>
<sequence length="141" mass="16227">MILNDNPTVNRYLKDKALDLIDHALGRPTFPLKETYRNYFAIGTDSKLAKDFSKSLHWRKSGQNGDMAYFAVTDLGRHALADHLKQLRDNKIFVVSYWEWSKIVTAKSRSAARYDVYRYVNDAGDIPFVDFLKASSVRAYA</sequence>
<keyword evidence="2" id="KW-1185">Reference proteome</keyword>
<reference evidence="1 2" key="1">
    <citation type="submission" date="2022-11" db="EMBL/GenBank/DDBJ databases">
        <title>Brucella sp. YY2X, whole genome shotgun sequencing project.</title>
        <authorList>
            <person name="Yang Y."/>
        </authorList>
    </citation>
    <scope>NUCLEOTIDE SEQUENCE [LARGE SCALE GENOMIC DNA]</scope>
    <source>
        <strain evidence="1 2">YY2X</strain>
    </source>
</reference>
<organism evidence="1 2">
    <name type="scientific">Ochrobactrum chromiisoli</name>
    <dbReference type="NCBI Taxonomy" id="2993941"/>
    <lineage>
        <taxon>Bacteria</taxon>
        <taxon>Pseudomonadati</taxon>
        <taxon>Pseudomonadota</taxon>
        <taxon>Alphaproteobacteria</taxon>
        <taxon>Hyphomicrobiales</taxon>
        <taxon>Brucellaceae</taxon>
        <taxon>Brucella/Ochrobactrum group</taxon>
        <taxon>Ochrobactrum</taxon>
    </lineage>
</organism>
<accession>A0ABT3QL98</accession>
<proteinExistence type="predicted"/>
<dbReference type="Proteomes" id="UP001301216">
    <property type="component" value="Unassembled WGS sequence"/>
</dbReference>
<comment type="caution">
    <text evidence="1">The sequence shown here is derived from an EMBL/GenBank/DDBJ whole genome shotgun (WGS) entry which is preliminary data.</text>
</comment>